<accession>A0A8B7C7G0</accession>
<dbReference type="FunFam" id="3.40.50.2000:FF:000037">
    <property type="entry name" value="Glycosyltransferase"/>
    <property type="match status" value="1"/>
</dbReference>
<keyword evidence="3" id="KW-1185">Reference proteome</keyword>
<evidence type="ECO:0000256" key="2">
    <source>
        <dbReference type="ARBA" id="ARBA00022679"/>
    </source>
</evidence>
<dbReference type="InterPro" id="IPR050481">
    <property type="entry name" value="UDP-glycosyltransf_plant"/>
</dbReference>
<dbReference type="InterPro" id="IPR002213">
    <property type="entry name" value="UDP_glucos_trans"/>
</dbReference>
<dbReference type="SUPFAM" id="SSF53756">
    <property type="entry name" value="UDP-Glycosyltransferase/glycogen phosphorylase"/>
    <property type="match status" value="1"/>
</dbReference>
<dbReference type="Proteomes" id="UP000228380">
    <property type="component" value="Chromosome 13"/>
</dbReference>
<reference evidence="3" key="1">
    <citation type="journal article" date="2019" name="Nat. Commun.">
        <title>Genome-wide association mapping of date palm fruit traits.</title>
        <authorList>
            <person name="Hazzouri K.M."/>
            <person name="Gros-Balthazard M."/>
            <person name="Flowers J.M."/>
            <person name="Copetti D."/>
            <person name="Lemansour A."/>
            <person name="Lebrun M."/>
            <person name="Masmoudi K."/>
            <person name="Ferrand S."/>
            <person name="Dhar M.I."/>
            <person name="Fresquez Z.A."/>
            <person name="Rosas U."/>
            <person name="Zhang J."/>
            <person name="Talag J."/>
            <person name="Lee S."/>
            <person name="Kudrna D."/>
            <person name="Powell R.F."/>
            <person name="Leitch I.J."/>
            <person name="Krueger R.R."/>
            <person name="Wing R.A."/>
            <person name="Amiri K.M.A."/>
            <person name="Purugganan M.D."/>
        </authorList>
    </citation>
    <scope>NUCLEOTIDE SEQUENCE [LARGE SCALE GENOMIC DNA]</scope>
    <source>
        <strain evidence="3">cv. Khalas</strain>
    </source>
</reference>
<evidence type="ECO:0000313" key="3">
    <source>
        <dbReference type="Proteomes" id="UP000228380"/>
    </source>
</evidence>
<dbReference type="Pfam" id="PF00201">
    <property type="entry name" value="UDPGT"/>
    <property type="match status" value="1"/>
</dbReference>
<evidence type="ECO:0000256" key="1">
    <source>
        <dbReference type="ARBA" id="ARBA00009995"/>
    </source>
</evidence>
<gene>
    <name evidence="4" type="primary">LOC103709676</name>
</gene>
<proteinExistence type="inferred from homology"/>
<dbReference type="PANTHER" id="PTHR48049">
    <property type="entry name" value="GLYCOSYLTRANSFERASE"/>
    <property type="match status" value="1"/>
</dbReference>
<dbReference type="PANTHER" id="PTHR48049:SF60">
    <property type="entry name" value="UDP-GLYCOSYLTRANSFERASE 91B1"/>
    <property type="match status" value="1"/>
</dbReference>
<dbReference type="OrthoDB" id="5835829at2759"/>
<dbReference type="CDD" id="cd03784">
    <property type="entry name" value="GT1_Gtf-like"/>
    <property type="match status" value="1"/>
</dbReference>
<reference evidence="4" key="2">
    <citation type="submission" date="2025-08" db="UniProtKB">
        <authorList>
            <consortium name="RefSeq"/>
        </authorList>
    </citation>
    <scope>IDENTIFICATION</scope>
    <source>
        <tissue evidence="4">Young leaves</tissue>
    </source>
</reference>
<sequence>MDNSDALHVVVLPFIKFSHLNPFLHLSKHLAGLGHRVSFLSIPANIQTIAAAPSTLSPLIHLVPLCNPAAGADSDNLDTLRDPFASFLQSLSPPPDWILFDSGYYWVPRIAAGLGVRCCYVNLVGAAANVFMWPFFALAADGEAARVTVERLTAPPDWIPFPTSMKLHRHEAGQLSSFFFHPSMSGLTNGFRVGSAVRGSDLVAVESCTEFEPEWIAALPDLLGKPVLPLGHFAACAADNNSDAGGSNCDHVFEWLNRREAGTVVYAAFGSEAALTREQVHEIARGLLLSGLPFLWALRSPQGEPDGLLPEGFEDQTAGRGLVCKGWVPQIKILGHPSIGGFLTHCGWNSLLEAFQFGIPFVQLPWFHDQWFYSRLLAEKKVGMEVPRDEEDGSFNGADIAKVLRLVMVDQEGEEIRASARGLRAVLGNKEVHHRHVRNFVEYLKDNRRGAKPPTEA</sequence>
<dbReference type="KEGG" id="pda:103709676"/>
<keyword evidence="2" id="KW-0808">Transferase</keyword>
<comment type="similarity">
    <text evidence="1">Belongs to the UDP-glycosyltransferase family.</text>
</comment>
<dbReference type="Gene3D" id="3.40.50.2000">
    <property type="entry name" value="Glycogen Phosphorylase B"/>
    <property type="match status" value="2"/>
</dbReference>
<dbReference type="GO" id="GO:0035251">
    <property type="term" value="F:UDP-glucosyltransferase activity"/>
    <property type="evidence" value="ECO:0007669"/>
    <property type="project" value="InterPro"/>
</dbReference>
<name>A0A8B7C7G0_PHODC</name>
<dbReference type="GeneID" id="103709676"/>
<protein>
    <submittedName>
        <fullName evidence="4">UDP-rhamnose:rhamnosyltransferase 1</fullName>
    </submittedName>
</protein>
<organism evidence="3 4">
    <name type="scientific">Phoenix dactylifera</name>
    <name type="common">Date palm</name>
    <dbReference type="NCBI Taxonomy" id="42345"/>
    <lineage>
        <taxon>Eukaryota</taxon>
        <taxon>Viridiplantae</taxon>
        <taxon>Streptophyta</taxon>
        <taxon>Embryophyta</taxon>
        <taxon>Tracheophyta</taxon>
        <taxon>Spermatophyta</taxon>
        <taxon>Magnoliopsida</taxon>
        <taxon>Liliopsida</taxon>
        <taxon>Arecaceae</taxon>
        <taxon>Coryphoideae</taxon>
        <taxon>Phoeniceae</taxon>
        <taxon>Phoenix</taxon>
    </lineage>
</organism>
<dbReference type="AlphaFoldDB" id="A0A8B7C7G0"/>
<evidence type="ECO:0000313" key="4">
    <source>
        <dbReference type="RefSeq" id="XP_008793359.1"/>
    </source>
</evidence>
<dbReference type="RefSeq" id="XP_008793359.1">
    <property type="nucleotide sequence ID" value="XM_008795137.4"/>
</dbReference>